<keyword evidence="2" id="KW-0732">Signal</keyword>
<name>A0ABN9V1Q7_9DINO</name>
<dbReference type="SUPFAM" id="SSF56672">
    <property type="entry name" value="DNA/RNA polymerases"/>
    <property type="match status" value="1"/>
</dbReference>
<protein>
    <submittedName>
        <fullName evidence="3">Uncharacterized protein</fullName>
    </submittedName>
</protein>
<feature type="signal peptide" evidence="2">
    <location>
        <begin position="1"/>
        <end position="22"/>
    </location>
</feature>
<accession>A0ABN9V1Q7</accession>
<organism evidence="3 4">
    <name type="scientific">Prorocentrum cordatum</name>
    <dbReference type="NCBI Taxonomy" id="2364126"/>
    <lineage>
        <taxon>Eukaryota</taxon>
        <taxon>Sar</taxon>
        <taxon>Alveolata</taxon>
        <taxon>Dinophyceae</taxon>
        <taxon>Prorocentrales</taxon>
        <taxon>Prorocentraceae</taxon>
        <taxon>Prorocentrum</taxon>
    </lineage>
</organism>
<dbReference type="Proteomes" id="UP001189429">
    <property type="component" value="Unassembled WGS sequence"/>
</dbReference>
<evidence type="ECO:0000256" key="1">
    <source>
        <dbReference type="SAM" id="MobiDB-lite"/>
    </source>
</evidence>
<evidence type="ECO:0000313" key="3">
    <source>
        <dbReference type="EMBL" id="CAK0865569.1"/>
    </source>
</evidence>
<comment type="caution">
    <text evidence="3">The sequence shown here is derived from an EMBL/GenBank/DDBJ whole genome shotgun (WGS) entry which is preliminary data.</text>
</comment>
<evidence type="ECO:0000256" key="2">
    <source>
        <dbReference type="SAM" id="SignalP"/>
    </source>
</evidence>
<dbReference type="InterPro" id="IPR043502">
    <property type="entry name" value="DNA/RNA_pol_sf"/>
</dbReference>
<keyword evidence="4" id="KW-1185">Reference proteome</keyword>
<gene>
    <name evidence="3" type="ORF">PCOR1329_LOCUS53051</name>
</gene>
<feature type="chain" id="PRO_5045588939" evidence="2">
    <location>
        <begin position="23"/>
        <end position="1339"/>
    </location>
</feature>
<feature type="region of interest" description="Disordered" evidence="1">
    <location>
        <begin position="1050"/>
        <end position="1083"/>
    </location>
</feature>
<feature type="region of interest" description="Disordered" evidence="1">
    <location>
        <begin position="233"/>
        <end position="279"/>
    </location>
</feature>
<sequence length="1339" mass="149377">MTTLAWWLLSVVGRRWWTRALSVEPGVCRFAGDDVDDVWVQLHHVAEGGRVILSPEVDIYVEDMSCGRAETWPARPIPLAQRMGRKRRLYRFEEALGPESRAKTLTRGRQAALEVEAASPEPREAGAVSGQRVSWQEDAGRRLAVERRGLLYPSMAVARRAGTPLEAPAGGDAWVGRGGVPDGVIGAEVDVARTGGLSFEDGPEAFGVLRSADGGTGRLGRLDAGSDAGRLAEEEAFRHGPSRSQARAKGPERRRTAAAAPLEDEEPAGPPWGGTAMPELAQPLLEGPQGEQRDALARTLWVFYDEQGGRDRRWRDVVGESRQGRRPDARVGRPPGALHMREHMVRHGGDLRLEPDLTVCVRGRGENDWVVQKLRTIAYGDLLKPSWTNADIFADVSSEKDVSGSELRGYIHQGAQKTYEVEQVQNRAARSFLPLPLLGDAGRRIRGRSCRARQFGRENRIAAEVNGIVDAVNWMSGYDSLPGPANDMQRDVLARFEGLVRGRQPDARLQDPRAALRELLRGRSPYDGRSGPTTVASYSAGLVSMPMDVSDCPRLEDLLPGEALTFLQERHERMLRESPLPTDVEPYFDSVLKFNHKEYRGLVRRLLSAGILGWTLTPKERIGMFFVWKDGRRRLRLIVDARRTNAHFKDPPGVELLSSEGLARIEVHMPDAGFSNYEDLRAALEAQQVYIGMADVKDCFHRMRIDSALSQYFCLPPVKAGAFGVTEVEGAKVQTSTAIYPCWQALPMGFSWSLYFAQRANEEVSRRSSALLRGPGLSDHGPPLVFAPGRASEEVRHYVYVDNLGVFSLFSELVSGVMNQLTGEFAKLSLLLHKDELVPDKAVALGTEIDGGQLRTRVTSDRFWRCRQELTAFSSLMYFLESDWWLPWNPLAQQSDASLHGYGLARAFWPRELVESVGRVPERARFRRRCAHSAREAAFCAAGFSMSESGKWELKVPARGLRAGLREPCFARAWQHPEGILTLEARALGQEAGCPWHLAPLAPVTPLPSPAARRAHLLCESELLKTAVQGRPLPRGLGQMAEDLKEMPVPAEPAQGVRESDGSSDSGSSEPEVETDAARQPRLAQSHERLARHYGPPYLEREAAWIPSLREYQRVATIGEVMESRDDAMVTSALVSQLTGLHQTGTHPSWAERLMVGVLHFNPDGSSYGAWRPPPGWSFWTLRLSPEEEGPWERAGLVKVSLESDSTWMRFLCPVLCQMKKVKHPEYPWNFTCPEYRRRFSLRLQDLPARAELVPYQVCLSRALVCMARRWGRLAEVQTRWQWRAKRSVVRYEKHARLAATCSTRSRTVQDVFLVCGVQLADIISDRASPLDLRELGCV</sequence>
<dbReference type="EMBL" id="CAUYUJ010016461">
    <property type="protein sequence ID" value="CAK0865569.1"/>
    <property type="molecule type" value="Genomic_DNA"/>
</dbReference>
<reference evidence="3" key="1">
    <citation type="submission" date="2023-10" db="EMBL/GenBank/DDBJ databases">
        <authorList>
            <person name="Chen Y."/>
            <person name="Shah S."/>
            <person name="Dougan E. K."/>
            <person name="Thang M."/>
            <person name="Chan C."/>
        </authorList>
    </citation>
    <scope>NUCLEOTIDE SEQUENCE [LARGE SCALE GENOMIC DNA]</scope>
</reference>
<proteinExistence type="predicted"/>
<evidence type="ECO:0000313" key="4">
    <source>
        <dbReference type="Proteomes" id="UP001189429"/>
    </source>
</evidence>